<dbReference type="Pfam" id="PF04402">
    <property type="entry name" value="SIMPL"/>
    <property type="match status" value="1"/>
</dbReference>
<accession>A0A0C4WNF7</accession>
<dbReference type="GO" id="GO:0006974">
    <property type="term" value="P:DNA damage response"/>
    <property type="evidence" value="ECO:0007669"/>
    <property type="project" value="TreeGrafter"/>
</dbReference>
<feature type="transmembrane region" description="Helical" evidence="1">
    <location>
        <begin position="6"/>
        <end position="26"/>
    </location>
</feature>
<evidence type="ECO:0000313" key="2">
    <source>
        <dbReference type="EMBL" id="AJE22071.1"/>
    </source>
</evidence>
<reference evidence="2 3" key="1">
    <citation type="journal article" date="2015" name="PLoS ONE">
        <title>Azotobacter Genomes: The Genome of Azotobacter chroococcum NCIMB 8003 (ATCC 4412).</title>
        <authorList>
            <person name="Robson R.L."/>
            <person name="Jones R."/>
            <person name="Robson R.M."/>
            <person name="Schwartz A."/>
            <person name="Richardson T.H."/>
        </authorList>
    </citation>
    <scope>NUCLEOTIDE SEQUENCE [LARGE SCALE GENOMIC DNA]</scope>
    <source>
        <strain evidence="2 3">NCIMB 8003</strain>
    </source>
</reference>
<dbReference type="AlphaFoldDB" id="A0A0C4WNF7"/>
<keyword evidence="3" id="KW-1185">Reference proteome</keyword>
<evidence type="ECO:0008006" key="4">
    <source>
        <dbReference type="Google" id="ProtNLM"/>
    </source>
</evidence>
<keyword evidence="1" id="KW-1133">Transmembrane helix</keyword>
<gene>
    <name evidence="2" type="ORF">Achr_26450</name>
</gene>
<dbReference type="KEGG" id="acx:Achr_26450"/>
<dbReference type="RefSeq" id="WP_039805092.1">
    <property type="nucleotide sequence ID" value="NZ_CP010415.1"/>
</dbReference>
<dbReference type="PANTHER" id="PTHR34387:SF2">
    <property type="entry name" value="SLR1258 PROTEIN"/>
    <property type="match status" value="1"/>
</dbReference>
<dbReference type="HOGENOM" id="CLU_077423_1_0_6"/>
<name>A0A0C4WNF7_9GAMM</name>
<proteinExistence type="predicted"/>
<dbReference type="PANTHER" id="PTHR34387">
    <property type="entry name" value="SLR1258 PROTEIN"/>
    <property type="match status" value="1"/>
</dbReference>
<dbReference type="InterPro" id="IPR007497">
    <property type="entry name" value="SIMPL/DUF541"/>
</dbReference>
<protein>
    <recommendedName>
        <fullName evidence="4">SIMPL domain-containing protein</fullName>
    </recommendedName>
</protein>
<dbReference type="InterPro" id="IPR016907">
    <property type="entry name" value="UCP029033"/>
</dbReference>
<keyword evidence="1" id="KW-0472">Membrane</keyword>
<dbReference type="PIRSF" id="PIRSF029033">
    <property type="entry name" value="UCP029033"/>
    <property type="match status" value="1"/>
</dbReference>
<dbReference type="STRING" id="1328314.Achr_26450"/>
<dbReference type="Proteomes" id="UP000068210">
    <property type="component" value="Chromosome"/>
</dbReference>
<sequence>MENTVRIGWIPALIIGVALAFAGWSVGRGVERFRMGDRAVTVKGLAELDVKSDFAIWTLSFRRAGDEFGGVQRLLSEDRERILAFLGEQGFEAGEIEIRPLQVQDLLAREWSPREVGLRFNGQGQVLVKSPRVDALAQAVNRVDPLIQAGVQLESEQQGQPGLRYQLRGFNEVKPKLLEEATLNARAQAAKFAADAGATLGRLKNANQGVIRVLDSDGGEEDSGRTIGKRLRVVSTFEYALE</sequence>
<dbReference type="EMBL" id="CP010415">
    <property type="protein sequence ID" value="AJE22071.1"/>
    <property type="molecule type" value="Genomic_DNA"/>
</dbReference>
<evidence type="ECO:0000313" key="3">
    <source>
        <dbReference type="Proteomes" id="UP000068210"/>
    </source>
</evidence>
<organism evidence="2 3">
    <name type="scientific">Azotobacter chroococcum NCIMB 8003</name>
    <dbReference type="NCBI Taxonomy" id="1328314"/>
    <lineage>
        <taxon>Bacteria</taxon>
        <taxon>Pseudomonadati</taxon>
        <taxon>Pseudomonadota</taxon>
        <taxon>Gammaproteobacteria</taxon>
        <taxon>Pseudomonadales</taxon>
        <taxon>Pseudomonadaceae</taxon>
        <taxon>Azotobacter</taxon>
    </lineage>
</organism>
<keyword evidence="1" id="KW-0812">Transmembrane</keyword>
<evidence type="ECO:0000256" key="1">
    <source>
        <dbReference type="SAM" id="Phobius"/>
    </source>
</evidence>
<dbReference type="InterPro" id="IPR052022">
    <property type="entry name" value="26kDa_periplasmic_antigen"/>
</dbReference>